<keyword evidence="4" id="KW-1185">Reference proteome</keyword>
<dbReference type="PANTHER" id="PTHR33371">
    <property type="entry name" value="INTERMEMBRANE PHOSPHOLIPID TRANSPORT SYSTEM BINDING PROTEIN MLAD-RELATED"/>
    <property type="match status" value="1"/>
</dbReference>
<feature type="region of interest" description="Disordered" evidence="1">
    <location>
        <begin position="404"/>
        <end position="427"/>
    </location>
</feature>
<evidence type="ECO:0000313" key="4">
    <source>
        <dbReference type="Proteomes" id="UP000586918"/>
    </source>
</evidence>
<comment type="caution">
    <text evidence="3">The sequence shown here is derived from an EMBL/GenBank/DDBJ whole genome shotgun (WGS) entry which is preliminary data.</text>
</comment>
<organism evidence="3 4">
    <name type="scientific">Pseudonocardia bannensis</name>
    <dbReference type="NCBI Taxonomy" id="630973"/>
    <lineage>
        <taxon>Bacteria</taxon>
        <taxon>Bacillati</taxon>
        <taxon>Actinomycetota</taxon>
        <taxon>Actinomycetes</taxon>
        <taxon>Pseudonocardiales</taxon>
        <taxon>Pseudonocardiaceae</taxon>
        <taxon>Pseudonocardia</taxon>
    </lineage>
</organism>
<proteinExistence type="predicted"/>
<dbReference type="PANTHER" id="PTHR33371:SF4">
    <property type="entry name" value="INTERMEMBRANE PHOSPHOLIPID TRANSPORT SYSTEM BINDING PROTEIN MLAD"/>
    <property type="match status" value="1"/>
</dbReference>
<feature type="domain" description="Mce/MlaD" evidence="2">
    <location>
        <begin position="17"/>
        <end position="97"/>
    </location>
</feature>
<dbReference type="Proteomes" id="UP000586918">
    <property type="component" value="Unassembled WGS sequence"/>
</dbReference>
<dbReference type="InterPro" id="IPR003399">
    <property type="entry name" value="Mce/MlaD"/>
</dbReference>
<evidence type="ECO:0000256" key="1">
    <source>
        <dbReference type="SAM" id="MobiDB-lite"/>
    </source>
</evidence>
<dbReference type="EMBL" id="JAAXKZ010000051">
    <property type="protein sequence ID" value="NMH92906.1"/>
    <property type="molecule type" value="Genomic_DNA"/>
</dbReference>
<dbReference type="Gene3D" id="1.20.1480.30">
    <property type="entry name" value="Designed four-helix bundle protein"/>
    <property type="match status" value="1"/>
</dbReference>
<dbReference type="InterPro" id="IPR052336">
    <property type="entry name" value="MlaD_Phospholipid_Transporter"/>
</dbReference>
<reference evidence="3 4" key="1">
    <citation type="submission" date="2020-04" db="EMBL/GenBank/DDBJ databases">
        <authorList>
            <person name="Klaysubun C."/>
            <person name="Duangmal K."/>
            <person name="Lipun K."/>
        </authorList>
    </citation>
    <scope>NUCLEOTIDE SEQUENCE [LARGE SCALE GENOMIC DNA]</scope>
    <source>
        <strain evidence="3 4">DSM 45300</strain>
    </source>
</reference>
<protein>
    <submittedName>
        <fullName evidence="3">MCE family protein</fullName>
    </submittedName>
</protein>
<evidence type="ECO:0000313" key="3">
    <source>
        <dbReference type="EMBL" id="NMH92906.1"/>
    </source>
</evidence>
<accession>A0A848DK52</accession>
<name>A0A848DK52_9PSEU</name>
<gene>
    <name evidence="3" type="ORF">HF519_15270</name>
</gene>
<sequence>MVALFQKSAILTALRPGVTVVAEFTRQYKLEAHRSAVKLAGTPVGVVSSVEPTDHGTVAVSLKIDSETVGKIGSAPTAEIRPTTVLGGNYYVALTPGGDPVEFTAGTIPVERTGIPVELDTLLRAVPPQAQGALQGATLHLDDTLQAGAGDALRDLAREAPGALAPTGMVLDAVRGVRPDTDLAELVTDLNRTAEVVTRRDGQLESIVDSVATTSDVLAEQSWPLADAIATMPETLRVTRTGAEDLSGTLDRLTTTAESIRPAVQELDPLLEKLDPTLAEARPVLNDLRPLLEQARPMVEELVPTAQQGTEVLEDVRGPVLDRINGPIIDTFMSEWRGQAPKYPGGGNGNKFYEELGYLFTNMNNASKFYDQNGGMVRIQPGAGSSSLVNTPGGLDALLVQLGELGGPPPPDDGPLVKQGLLGGPPR</sequence>
<evidence type="ECO:0000259" key="2">
    <source>
        <dbReference type="Pfam" id="PF02470"/>
    </source>
</evidence>
<dbReference type="Pfam" id="PF02470">
    <property type="entry name" value="MlaD"/>
    <property type="match status" value="1"/>
</dbReference>
<dbReference type="AlphaFoldDB" id="A0A848DK52"/>